<accession>A0ABC8RTL5</accession>
<evidence type="ECO:0000256" key="8">
    <source>
        <dbReference type="ARBA" id="ARBA00023299"/>
    </source>
</evidence>
<dbReference type="InterPro" id="IPR023214">
    <property type="entry name" value="HAD_sf"/>
</dbReference>
<dbReference type="PANTHER" id="PTHR43344">
    <property type="entry name" value="PHOSPHOSERINE PHOSPHATASE"/>
    <property type="match status" value="1"/>
</dbReference>
<dbReference type="EMBL" id="CAUOFW020001731">
    <property type="protein sequence ID" value="CAK9148336.1"/>
    <property type="molecule type" value="Genomic_DNA"/>
</dbReference>
<evidence type="ECO:0000256" key="6">
    <source>
        <dbReference type="ARBA" id="ARBA00022801"/>
    </source>
</evidence>
<evidence type="ECO:0000256" key="5">
    <source>
        <dbReference type="ARBA" id="ARBA00022723"/>
    </source>
</evidence>
<sequence length="270" mass="30209">MSQLQGVEGKLLQFNYKRKAHGYQSLIMIWDGTSDLEIGTKRVSVNQIGMMKQPKSFNSVAGLVQPLEASTIGCFDNTIPSKEVLDVWRNAKVVYFDVDNTVCLNEGIDELAEFCGVGKAVVEGTASLTFLFSLVFAKEINGSMPFEEALAARLSLFNLSLAQVQDFLEKRSPRCGNCTFLSEAHRTSWLRDNGTNVYLVFSGFRQMINVFILLKPVAFILGIPLENIFANKLLFGALESFWGLIQMSQLQGVEKKLLHIVDDQSIWCLF</sequence>
<evidence type="ECO:0000256" key="3">
    <source>
        <dbReference type="ARBA" id="ARBA00012640"/>
    </source>
</evidence>
<reference evidence="9 10" key="1">
    <citation type="submission" date="2024-02" db="EMBL/GenBank/DDBJ databases">
        <authorList>
            <person name="Vignale AGUSTIN F."/>
            <person name="Sosa J E."/>
            <person name="Modenutti C."/>
        </authorList>
    </citation>
    <scope>NUCLEOTIDE SEQUENCE [LARGE SCALE GENOMIC DNA]</scope>
</reference>
<keyword evidence="8" id="KW-0718">Serine biosynthesis</keyword>
<keyword evidence="5" id="KW-0479">Metal-binding</keyword>
<comment type="caution">
    <text evidence="9">The sequence shown here is derived from an EMBL/GenBank/DDBJ whole genome shotgun (WGS) entry which is preliminary data.</text>
</comment>
<gene>
    <name evidence="9" type="ORF">ILEXP_LOCUS16268</name>
</gene>
<evidence type="ECO:0000256" key="7">
    <source>
        <dbReference type="ARBA" id="ARBA00022842"/>
    </source>
</evidence>
<name>A0ABC8RTL5_9AQUA</name>
<dbReference type="GO" id="GO:0046872">
    <property type="term" value="F:metal ion binding"/>
    <property type="evidence" value="ECO:0007669"/>
    <property type="project" value="UniProtKB-KW"/>
</dbReference>
<organism evidence="9 10">
    <name type="scientific">Ilex paraguariensis</name>
    <name type="common">yerba mate</name>
    <dbReference type="NCBI Taxonomy" id="185542"/>
    <lineage>
        <taxon>Eukaryota</taxon>
        <taxon>Viridiplantae</taxon>
        <taxon>Streptophyta</taxon>
        <taxon>Embryophyta</taxon>
        <taxon>Tracheophyta</taxon>
        <taxon>Spermatophyta</taxon>
        <taxon>Magnoliopsida</taxon>
        <taxon>eudicotyledons</taxon>
        <taxon>Gunneridae</taxon>
        <taxon>Pentapetalae</taxon>
        <taxon>asterids</taxon>
        <taxon>campanulids</taxon>
        <taxon>Aquifoliales</taxon>
        <taxon>Aquifoliaceae</taxon>
        <taxon>Ilex</taxon>
    </lineage>
</organism>
<dbReference type="GO" id="GO:0006564">
    <property type="term" value="P:L-serine biosynthetic process"/>
    <property type="evidence" value="ECO:0007669"/>
    <property type="project" value="UniProtKB-KW"/>
</dbReference>
<dbReference type="Gene3D" id="3.40.50.1000">
    <property type="entry name" value="HAD superfamily/HAD-like"/>
    <property type="match status" value="1"/>
</dbReference>
<dbReference type="Proteomes" id="UP001642360">
    <property type="component" value="Unassembled WGS sequence"/>
</dbReference>
<evidence type="ECO:0000256" key="1">
    <source>
        <dbReference type="ARBA" id="ARBA00001946"/>
    </source>
</evidence>
<dbReference type="GO" id="GO:0016787">
    <property type="term" value="F:hydrolase activity"/>
    <property type="evidence" value="ECO:0007669"/>
    <property type="project" value="UniProtKB-KW"/>
</dbReference>
<dbReference type="EC" id="3.1.3.3" evidence="3"/>
<dbReference type="PANTHER" id="PTHR43344:SF2">
    <property type="entry name" value="PHOSPHOSERINE PHOSPHATASE"/>
    <property type="match status" value="1"/>
</dbReference>
<keyword evidence="4" id="KW-0028">Amino-acid biosynthesis</keyword>
<evidence type="ECO:0000313" key="9">
    <source>
        <dbReference type="EMBL" id="CAK9148336.1"/>
    </source>
</evidence>
<keyword evidence="7" id="KW-0460">Magnesium</keyword>
<dbReference type="AlphaFoldDB" id="A0ABC8RTL5"/>
<dbReference type="SUPFAM" id="SSF56784">
    <property type="entry name" value="HAD-like"/>
    <property type="match status" value="1"/>
</dbReference>
<proteinExistence type="predicted"/>
<protein>
    <recommendedName>
        <fullName evidence="3">phosphoserine phosphatase</fullName>
        <ecNumber evidence="3">3.1.3.3</ecNumber>
    </recommendedName>
</protein>
<comment type="cofactor">
    <cofactor evidence="1">
        <name>Mg(2+)</name>
        <dbReference type="ChEBI" id="CHEBI:18420"/>
    </cofactor>
</comment>
<evidence type="ECO:0000256" key="2">
    <source>
        <dbReference type="ARBA" id="ARBA00005135"/>
    </source>
</evidence>
<evidence type="ECO:0000313" key="10">
    <source>
        <dbReference type="Proteomes" id="UP001642360"/>
    </source>
</evidence>
<comment type="pathway">
    <text evidence="2">Amino-acid biosynthesis; L-serine biosynthesis; L-serine from 3-phospho-D-glycerate: step 3/3.</text>
</comment>
<dbReference type="InterPro" id="IPR036412">
    <property type="entry name" value="HAD-like_sf"/>
</dbReference>
<evidence type="ECO:0000256" key="4">
    <source>
        <dbReference type="ARBA" id="ARBA00022605"/>
    </source>
</evidence>
<dbReference type="InterPro" id="IPR050582">
    <property type="entry name" value="HAD-like_SerB"/>
</dbReference>
<keyword evidence="6" id="KW-0378">Hydrolase</keyword>
<keyword evidence="10" id="KW-1185">Reference proteome</keyword>
<dbReference type="Gene3D" id="1.10.150.210">
    <property type="entry name" value="Phosphoserine phosphatase, domain 2"/>
    <property type="match status" value="1"/>
</dbReference>